<dbReference type="EMBL" id="KI635723">
    <property type="protein sequence ID" value="ETB63360.1"/>
    <property type="molecule type" value="Genomic_DNA"/>
</dbReference>
<feature type="compositionally biased region" description="Polar residues" evidence="1">
    <location>
        <begin position="1"/>
        <end position="19"/>
    </location>
</feature>
<proteinExistence type="predicted"/>
<evidence type="ECO:0000256" key="1">
    <source>
        <dbReference type="SAM" id="MobiDB-lite"/>
    </source>
</evidence>
<feature type="region of interest" description="Disordered" evidence="1">
    <location>
        <begin position="1"/>
        <end position="183"/>
    </location>
</feature>
<organism evidence="2 3">
    <name type="scientific">Plasmodium yoelii 17X</name>
    <dbReference type="NCBI Taxonomy" id="1323249"/>
    <lineage>
        <taxon>Eukaryota</taxon>
        <taxon>Sar</taxon>
        <taxon>Alveolata</taxon>
        <taxon>Apicomplexa</taxon>
        <taxon>Aconoidasida</taxon>
        <taxon>Haemosporida</taxon>
        <taxon>Plasmodiidae</taxon>
        <taxon>Plasmodium</taxon>
        <taxon>Plasmodium (Vinckeia)</taxon>
    </lineage>
</organism>
<feature type="compositionally biased region" description="Basic and acidic residues" evidence="1">
    <location>
        <begin position="31"/>
        <end position="47"/>
    </location>
</feature>
<gene>
    <name evidence="2" type="ORF">YYC_00158</name>
</gene>
<dbReference type="EMBL" id="KI635723">
    <property type="protein sequence ID" value="ETB63361.1"/>
    <property type="molecule type" value="Genomic_DNA"/>
</dbReference>
<dbReference type="EMBL" id="KI635723">
    <property type="protein sequence ID" value="ETB63359.1"/>
    <property type="molecule type" value="Genomic_DNA"/>
</dbReference>
<protein>
    <submittedName>
        <fullName evidence="2">Uncharacterized protein</fullName>
    </submittedName>
</protein>
<dbReference type="OrthoDB" id="372727at2759"/>
<sequence>MENINGTSISDEINNSWQNEKGDGLDGGGIGEKENCEKMVKQEDEKRVKRGNKKRVKKEDKKKNIEGDEKKNIGGDEKKNIGGDEKKNIGEEDKKSVEEEDEKKNIEREDEKSVEKGNDEKNVEESDDKNDEKNVEENEDKNVEESDDKNVEESEDKNVEENEDKNVEESDDKNVEENDNSKCNDCELQNKKLRSCGNNWKGSNTFSKLFENETNDYIKYNTSPGLLERSENINDKQNKNIENSKGNICYQLNKTDQISMYNFNPYQLGYQPNNGLNPSQGYVFIYPHTTKNSKPPKIRKKKLSCC</sequence>
<name>V7PUW6_PLAYE</name>
<accession>V7PUW6</accession>
<dbReference type="AlphaFoldDB" id="V7PUW6"/>
<evidence type="ECO:0000313" key="2">
    <source>
        <dbReference type="EMBL" id="ETB63361.1"/>
    </source>
</evidence>
<reference evidence="2 3" key="1">
    <citation type="submission" date="2013-11" db="EMBL/GenBank/DDBJ databases">
        <title>The Genome Sequence of Plasmodium yoelii 17X.</title>
        <authorList>
            <consortium name="The Broad Institute Genomics Platform"/>
            <consortium name="The Broad Institute Genome Sequencing Center for Infectious Disease"/>
            <person name="Neafsey D."/>
            <person name="Adams J."/>
            <person name="Walker B."/>
            <person name="Young S.K."/>
            <person name="Zeng Q."/>
            <person name="Gargeya S."/>
            <person name="Fitzgerald M."/>
            <person name="Haas B."/>
            <person name="Abouelleil A."/>
            <person name="Alvarado L."/>
            <person name="Chapman S.B."/>
            <person name="Gainer-Dewar J."/>
            <person name="Goldberg J."/>
            <person name="Griggs A."/>
            <person name="Gujja S."/>
            <person name="Hansen M."/>
            <person name="Howarth C."/>
            <person name="Imamovic A."/>
            <person name="Ireland A."/>
            <person name="Larimer J."/>
            <person name="McCowan C."/>
            <person name="Murphy C."/>
            <person name="Pearson M."/>
            <person name="Poon T.W."/>
            <person name="Priest M."/>
            <person name="Roberts A."/>
            <person name="Saif S."/>
            <person name="Shea T."/>
            <person name="Sykes S."/>
            <person name="Wortman J."/>
            <person name="Nusbaum C."/>
            <person name="Birren B."/>
        </authorList>
    </citation>
    <scope>NUCLEOTIDE SEQUENCE [LARGE SCALE GENOMIC DNA]</scope>
    <source>
        <strain evidence="2 3">17X</strain>
    </source>
</reference>
<feature type="compositionally biased region" description="Basic and acidic residues" evidence="1">
    <location>
        <begin position="57"/>
        <end position="183"/>
    </location>
</feature>
<dbReference type="Proteomes" id="UP000018538">
    <property type="component" value="Unassembled WGS sequence"/>
</dbReference>
<keyword evidence="3" id="KW-1185">Reference proteome</keyword>
<evidence type="ECO:0000313" key="3">
    <source>
        <dbReference type="Proteomes" id="UP000018538"/>
    </source>
</evidence>